<proteinExistence type="predicted"/>
<evidence type="ECO:0000256" key="3">
    <source>
        <dbReference type="ARBA" id="ARBA00022771"/>
    </source>
</evidence>
<feature type="domain" description="C2H2-type" evidence="7">
    <location>
        <begin position="236"/>
        <end position="259"/>
    </location>
</feature>
<dbReference type="Pfam" id="PF00096">
    <property type="entry name" value="zf-C2H2"/>
    <property type="match status" value="2"/>
</dbReference>
<dbReference type="FunFam" id="3.30.160.60:FF:000303">
    <property type="entry name" value="Zinc finger protein 41"/>
    <property type="match status" value="1"/>
</dbReference>
<gene>
    <name evidence="8" type="ORF">ECRASSUSDP1_LOCUS11418</name>
</gene>
<evidence type="ECO:0000256" key="1">
    <source>
        <dbReference type="ARBA" id="ARBA00022723"/>
    </source>
</evidence>
<dbReference type="PROSITE" id="PS50157">
    <property type="entry name" value="ZINC_FINGER_C2H2_2"/>
    <property type="match status" value="3"/>
</dbReference>
<evidence type="ECO:0000256" key="5">
    <source>
        <dbReference type="ARBA" id="ARBA00023242"/>
    </source>
</evidence>
<keyword evidence="2" id="KW-0677">Repeat</keyword>
<protein>
    <recommendedName>
        <fullName evidence="7">C2H2-type domain-containing protein</fullName>
    </recommendedName>
</protein>
<dbReference type="EMBL" id="CAMPGE010011274">
    <property type="protein sequence ID" value="CAI2370110.1"/>
    <property type="molecule type" value="Genomic_DNA"/>
</dbReference>
<dbReference type="SUPFAM" id="SSF57667">
    <property type="entry name" value="beta-beta-alpha zinc fingers"/>
    <property type="match status" value="2"/>
</dbReference>
<dbReference type="AlphaFoldDB" id="A0AAD1US27"/>
<dbReference type="FunFam" id="3.30.160.60:FF:000446">
    <property type="entry name" value="Zinc finger protein"/>
    <property type="match status" value="1"/>
</dbReference>
<reference evidence="8" key="1">
    <citation type="submission" date="2023-07" db="EMBL/GenBank/DDBJ databases">
        <authorList>
            <consortium name="AG Swart"/>
            <person name="Singh M."/>
            <person name="Singh A."/>
            <person name="Seah K."/>
            <person name="Emmerich C."/>
        </authorList>
    </citation>
    <scope>NUCLEOTIDE SEQUENCE</scope>
    <source>
        <strain evidence="8">DP1</strain>
    </source>
</reference>
<evidence type="ECO:0000259" key="7">
    <source>
        <dbReference type="PROSITE" id="PS50157"/>
    </source>
</evidence>
<accession>A0AAD1US27</accession>
<keyword evidence="1" id="KW-0479">Metal-binding</keyword>
<dbReference type="InterPro" id="IPR036236">
    <property type="entry name" value="Znf_C2H2_sf"/>
</dbReference>
<dbReference type="GO" id="GO:0000981">
    <property type="term" value="F:DNA-binding transcription factor activity, RNA polymerase II-specific"/>
    <property type="evidence" value="ECO:0007669"/>
    <property type="project" value="TreeGrafter"/>
</dbReference>
<keyword evidence="3 6" id="KW-0863">Zinc-finger</keyword>
<dbReference type="InterPro" id="IPR013087">
    <property type="entry name" value="Znf_C2H2_type"/>
</dbReference>
<name>A0AAD1US27_EUPCR</name>
<dbReference type="Proteomes" id="UP001295684">
    <property type="component" value="Unassembled WGS sequence"/>
</dbReference>
<dbReference type="PANTHER" id="PTHR23235:SF142">
    <property type="entry name" value="ZINC FINGER PROTEIN 384"/>
    <property type="match status" value="1"/>
</dbReference>
<evidence type="ECO:0000313" key="9">
    <source>
        <dbReference type="Proteomes" id="UP001295684"/>
    </source>
</evidence>
<evidence type="ECO:0000256" key="6">
    <source>
        <dbReference type="PROSITE-ProRule" id="PRU00042"/>
    </source>
</evidence>
<evidence type="ECO:0000313" key="8">
    <source>
        <dbReference type="EMBL" id="CAI2370110.1"/>
    </source>
</evidence>
<dbReference type="SMART" id="SM00355">
    <property type="entry name" value="ZnF_C2H2"/>
    <property type="match status" value="3"/>
</dbReference>
<evidence type="ECO:0000256" key="4">
    <source>
        <dbReference type="ARBA" id="ARBA00022833"/>
    </source>
</evidence>
<dbReference type="Gene3D" id="3.30.160.60">
    <property type="entry name" value="Classic Zinc Finger"/>
    <property type="match status" value="3"/>
</dbReference>
<keyword evidence="5" id="KW-0539">Nucleus</keyword>
<keyword evidence="9" id="KW-1185">Reference proteome</keyword>
<comment type="caution">
    <text evidence="8">The sequence shown here is derived from an EMBL/GenBank/DDBJ whole genome shotgun (WGS) entry which is preliminary data.</text>
</comment>
<sequence length="259" mass="30158">MNNFYYDNYDMTPMCPSSSMNCQSTPLSLPVPPDFFASGMNNQEGMQALQFQYDCNPIVNSPFVKLTADSVSQLAPLNDLSQYCFGDCHLNKSQGLAQNEVAQPSYLPDSLAQTIPNGNISDKRRNQIEYDREQEIEALTLDKDEKYFHLLKPYHYQRVQHGDNIVRKVTYTYICKYDNCNKTFAKACNFLDHVRMHEGIKPYSCSRCSKEFVQKCNLKKHFKRHLTKTLDERKVYKCSICQKGFTERYNLKTHMKMHS</sequence>
<feature type="domain" description="C2H2-type" evidence="7">
    <location>
        <begin position="203"/>
        <end position="225"/>
    </location>
</feature>
<feature type="domain" description="C2H2-type" evidence="7">
    <location>
        <begin position="173"/>
        <end position="202"/>
    </location>
</feature>
<dbReference type="GO" id="GO:0000978">
    <property type="term" value="F:RNA polymerase II cis-regulatory region sequence-specific DNA binding"/>
    <property type="evidence" value="ECO:0007669"/>
    <property type="project" value="TreeGrafter"/>
</dbReference>
<dbReference type="GO" id="GO:0008270">
    <property type="term" value="F:zinc ion binding"/>
    <property type="evidence" value="ECO:0007669"/>
    <property type="project" value="UniProtKB-KW"/>
</dbReference>
<organism evidence="8 9">
    <name type="scientific">Euplotes crassus</name>
    <dbReference type="NCBI Taxonomy" id="5936"/>
    <lineage>
        <taxon>Eukaryota</taxon>
        <taxon>Sar</taxon>
        <taxon>Alveolata</taxon>
        <taxon>Ciliophora</taxon>
        <taxon>Intramacronucleata</taxon>
        <taxon>Spirotrichea</taxon>
        <taxon>Hypotrichia</taxon>
        <taxon>Euplotida</taxon>
        <taxon>Euplotidae</taxon>
        <taxon>Moneuplotes</taxon>
    </lineage>
</organism>
<keyword evidence="4" id="KW-0862">Zinc</keyword>
<dbReference type="PROSITE" id="PS00028">
    <property type="entry name" value="ZINC_FINGER_C2H2_1"/>
    <property type="match status" value="3"/>
</dbReference>
<evidence type="ECO:0000256" key="2">
    <source>
        <dbReference type="ARBA" id="ARBA00022737"/>
    </source>
</evidence>
<dbReference type="PANTHER" id="PTHR23235">
    <property type="entry name" value="KRUEPPEL-LIKE TRANSCRIPTION FACTOR"/>
    <property type="match status" value="1"/>
</dbReference>